<feature type="region of interest" description="Disordered" evidence="1">
    <location>
        <begin position="31"/>
        <end position="94"/>
    </location>
</feature>
<protein>
    <submittedName>
        <fullName evidence="2 3">Uncharacterized protein</fullName>
    </submittedName>
</protein>
<dbReference type="EnsemblFungi" id="EJT75349">
    <property type="protein sequence ID" value="EJT75349"/>
    <property type="gene ID" value="GGTG_05286"/>
</dbReference>
<dbReference type="HOGENOM" id="CLU_2386284_0_0_1"/>
<dbReference type="VEuPathDB" id="FungiDB:GGTG_05286"/>
<evidence type="ECO:0000313" key="2">
    <source>
        <dbReference type="EMBL" id="EJT75349.1"/>
    </source>
</evidence>
<feature type="compositionally biased region" description="Basic residues" evidence="1">
    <location>
        <begin position="50"/>
        <end position="67"/>
    </location>
</feature>
<evidence type="ECO:0000313" key="3">
    <source>
        <dbReference type="EnsemblFungi" id="EJT75349"/>
    </source>
</evidence>
<dbReference type="Proteomes" id="UP000006039">
    <property type="component" value="Unassembled WGS sequence"/>
</dbReference>
<name>J3NVH1_GAET3</name>
<feature type="compositionally biased region" description="Basic and acidic residues" evidence="1">
    <location>
        <begin position="76"/>
        <end position="86"/>
    </location>
</feature>
<evidence type="ECO:0000313" key="4">
    <source>
        <dbReference type="Proteomes" id="UP000006039"/>
    </source>
</evidence>
<dbReference type="EMBL" id="GL385397">
    <property type="protein sequence ID" value="EJT75349.1"/>
    <property type="molecule type" value="Genomic_DNA"/>
</dbReference>
<reference evidence="2" key="3">
    <citation type="submission" date="2010-09" db="EMBL/GenBank/DDBJ databases">
        <title>Annotation of Gaeumannomyces graminis var. tritici R3-111a-1.</title>
        <authorList>
            <consortium name="The Broad Institute Genome Sequencing Platform"/>
            <person name="Ma L.-J."/>
            <person name="Dead R."/>
            <person name="Young S.K."/>
            <person name="Zeng Q."/>
            <person name="Gargeya S."/>
            <person name="Fitzgerald M."/>
            <person name="Haas B."/>
            <person name="Abouelleil A."/>
            <person name="Alvarado L."/>
            <person name="Arachchi H.M."/>
            <person name="Berlin A."/>
            <person name="Brown A."/>
            <person name="Chapman S.B."/>
            <person name="Chen Z."/>
            <person name="Dunbar C."/>
            <person name="Freedman E."/>
            <person name="Gearin G."/>
            <person name="Gellesch M."/>
            <person name="Goldberg J."/>
            <person name="Griggs A."/>
            <person name="Gujja S."/>
            <person name="Heiman D."/>
            <person name="Howarth C."/>
            <person name="Larson L."/>
            <person name="Lui A."/>
            <person name="MacDonald P.J.P."/>
            <person name="Mehta T."/>
            <person name="Montmayeur A."/>
            <person name="Murphy C."/>
            <person name="Neiman D."/>
            <person name="Pearson M."/>
            <person name="Priest M."/>
            <person name="Roberts A."/>
            <person name="Saif S."/>
            <person name="Shea T."/>
            <person name="Shenoy N."/>
            <person name="Sisk P."/>
            <person name="Stolte C."/>
            <person name="Sykes S."/>
            <person name="Yandava C."/>
            <person name="Wortman J."/>
            <person name="Nusbaum C."/>
            <person name="Birren B."/>
        </authorList>
    </citation>
    <scope>NUCLEOTIDE SEQUENCE</scope>
    <source>
        <strain evidence="2">R3-111a-1</strain>
    </source>
</reference>
<dbReference type="RefSeq" id="XP_009221349.1">
    <property type="nucleotide sequence ID" value="XM_009223085.1"/>
</dbReference>
<organism evidence="2">
    <name type="scientific">Gaeumannomyces tritici (strain R3-111a-1)</name>
    <name type="common">Wheat and barley take-all root rot fungus</name>
    <name type="synonym">Gaeumannomyces graminis var. tritici</name>
    <dbReference type="NCBI Taxonomy" id="644352"/>
    <lineage>
        <taxon>Eukaryota</taxon>
        <taxon>Fungi</taxon>
        <taxon>Dikarya</taxon>
        <taxon>Ascomycota</taxon>
        <taxon>Pezizomycotina</taxon>
        <taxon>Sordariomycetes</taxon>
        <taxon>Sordariomycetidae</taxon>
        <taxon>Magnaporthales</taxon>
        <taxon>Magnaporthaceae</taxon>
        <taxon>Gaeumannomyces</taxon>
    </lineage>
</organism>
<keyword evidence="4" id="KW-1185">Reference proteome</keyword>
<evidence type="ECO:0000256" key="1">
    <source>
        <dbReference type="SAM" id="MobiDB-lite"/>
    </source>
</evidence>
<dbReference type="GeneID" id="20345744"/>
<gene>
    <name evidence="3" type="primary">20345744</name>
    <name evidence="2" type="ORF">GGTG_05286</name>
</gene>
<reference evidence="4" key="1">
    <citation type="submission" date="2010-07" db="EMBL/GenBank/DDBJ databases">
        <title>The genome sequence of Gaeumannomyces graminis var. tritici strain R3-111a-1.</title>
        <authorList>
            <consortium name="The Broad Institute Genome Sequencing Platform"/>
            <person name="Ma L.-J."/>
            <person name="Dead R."/>
            <person name="Young S."/>
            <person name="Zeng Q."/>
            <person name="Koehrsen M."/>
            <person name="Alvarado L."/>
            <person name="Berlin A."/>
            <person name="Chapman S.B."/>
            <person name="Chen Z."/>
            <person name="Freedman E."/>
            <person name="Gellesch M."/>
            <person name="Goldberg J."/>
            <person name="Griggs A."/>
            <person name="Gujja S."/>
            <person name="Heilman E.R."/>
            <person name="Heiman D."/>
            <person name="Hepburn T."/>
            <person name="Howarth C."/>
            <person name="Jen D."/>
            <person name="Larson L."/>
            <person name="Mehta T."/>
            <person name="Neiman D."/>
            <person name="Pearson M."/>
            <person name="Roberts A."/>
            <person name="Saif S."/>
            <person name="Shea T."/>
            <person name="Shenoy N."/>
            <person name="Sisk P."/>
            <person name="Stolte C."/>
            <person name="Sykes S."/>
            <person name="Walk T."/>
            <person name="White J."/>
            <person name="Yandava C."/>
            <person name="Haas B."/>
            <person name="Nusbaum C."/>
            <person name="Birren B."/>
        </authorList>
    </citation>
    <scope>NUCLEOTIDE SEQUENCE [LARGE SCALE GENOMIC DNA]</scope>
    <source>
        <strain evidence="4">R3-111a-1</strain>
    </source>
</reference>
<proteinExistence type="predicted"/>
<reference evidence="2" key="2">
    <citation type="submission" date="2010-07" db="EMBL/GenBank/DDBJ databases">
        <authorList>
            <consortium name="The Broad Institute Genome Sequencing Platform"/>
            <consortium name="Broad Institute Genome Sequencing Center for Infectious Disease"/>
            <person name="Ma L.-J."/>
            <person name="Dead R."/>
            <person name="Young S."/>
            <person name="Zeng Q."/>
            <person name="Koehrsen M."/>
            <person name="Alvarado L."/>
            <person name="Berlin A."/>
            <person name="Chapman S.B."/>
            <person name="Chen Z."/>
            <person name="Freedman E."/>
            <person name="Gellesch M."/>
            <person name="Goldberg J."/>
            <person name="Griggs A."/>
            <person name="Gujja S."/>
            <person name="Heilman E.R."/>
            <person name="Heiman D."/>
            <person name="Hepburn T."/>
            <person name="Howarth C."/>
            <person name="Jen D."/>
            <person name="Larson L."/>
            <person name="Mehta T."/>
            <person name="Neiman D."/>
            <person name="Pearson M."/>
            <person name="Roberts A."/>
            <person name="Saif S."/>
            <person name="Shea T."/>
            <person name="Shenoy N."/>
            <person name="Sisk P."/>
            <person name="Stolte C."/>
            <person name="Sykes S."/>
            <person name="Walk T."/>
            <person name="White J."/>
            <person name="Yandava C."/>
            <person name="Haas B."/>
            <person name="Nusbaum C."/>
            <person name="Birren B."/>
        </authorList>
    </citation>
    <scope>NUCLEOTIDE SEQUENCE</scope>
    <source>
        <strain evidence="2">R3-111a-1</strain>
    </source>
</reference>
<sequence length="94" mass="10400">MRASPAAALLQLQELCIQRLSVFAFSDTQRVGPPLDPLVDDSTTGSRRPGDRRRAHVGALRTTRHKQGYGIMKGSWRMERNTEKETNGGVQHGA</sequence>
<reference evidence="3" key="5">
    <citation type="submission" date="2018-04" db="UniProtKB">
        <authorList>
            <consortium name="EnsemblFungi"/>
        </authorList>
    </citation>
    <scope>IDENTIFICATION</scope>
    <source>
        <strain evidence="3">R3-111a-1</strain>
    </source>
</reference>
<reference evidence="3" key="4">
    <citation type="journal article" date="2015" name="G3 (Bethesda)">
        <title>Genome sequences of three phytopathogenic species of the Magnaporthaceae family of fungi.</title>
        <authorList>
            <person name="Okagaki L.H."/>
            <person name="Nunes C.C."/>
            <person name="Sailsbery J."/>
            <person name="Clay B."/>
            <person name="Brown D."/>
            <person name="John T."/>
            <person name="Oh Y."/>
            <person name="Young N."/>
            <person name="Fitzgerald M."/>
            <person name="Haas B.J."/>
            <person name="Zeng Q."/>
            <person name="Young S."/>
            <person name="Adiconis X."/>
            <person name="Fan L."/>
            <person name="Levin J.Z."/>
            <person name="Mitchell T.K."/>
            <person name="Okubara P.A."/>
            <person name="Farman M.L."/>
            <person name="Kohn L.M."/>
            <person name="Birren B."/>
            <person name="Ma L.-J."/>
            <person name="Dean R.A."/>
        </authorList>
    </citation>
    <scope>NUCLEOTIDE SEQUENCE</scope>
    <source>
        <strain evidence="3">R3-111a-1</strain>
    </source>
</reference>
<accession>J3NVH1</accession>
<dbReference type="AlphaFoldDB" id="J3NVH1"/>